<dbReference type="OrthoDB" id="6022652at2759"/>
<evidence type="ECO:0000313" key="2">
    <source>
        <dbReference type="EMBL" id="KAG7459679.1"/>
    </source>
</evidence>
<feature type="region of interest" description="Disordered" evidence="1">
    <location>
        <begin position="346"/>
        <end position="376"/>
    </location>
</feature>
<accession>A0A9D3PKV8</accession>
<feature type="region of interest" description="Disordered" evidence="1">
    <location>
        <begin position="269"/>
        <end position="288"/>
    </location>
</feature>
<comment type="caution">
    <text evidence="2">The sequence shown here is derived from an EMBL/GenBank/DDBJ whole genome shotgun (WGS) entry which is preliminary data.</text>
</comment>
<proteinExistence type="predicted"/>
<reference evidence="2" key="1">
    <citation type="submission" date="2021-01" db="EMBL/GenBank/DDBJ databases">
        <authorList>
            <person name="Zahm M."/>
            <person name="Roques C."/>
            <person name="Cabau C."/>
            <person name="Klopp C."/>
            <person name="Donnadieu C."/>
            <person name="Jouanno E."/>
            <person name="Lampietro C."/>
            <person name="Louis A."/>
            <person name="Herpin A."/>
            <person name="Echchiki A."/>
            <person name="Berthelot C."/>
            <person name="Parey E."/>
            <person name="Roest-Crollius H."/>
            <person name="Braasch I."/>
            <person name="Postlethwait J."/>
            <person name="Bobe J."/>
            <person name="Montfort J."/>
            <person name="Bouchez O."/>
            <person name="Begum T."/>
            <person name="Mejri S."/>
            <person name="Adams A."/>
            <person name="Chen W.-J."/>
            <person name="Guiguen Y."/>
        </authorList>
    </citation>
    <scope>NUCLEOTIDE SEQUENCE</scope>
    <source>
        <strain evidence="2">YG-15Mar2019-1</strain>
        <tissue evidence="2">Brain</tissue>
    </source>
</reference>
<feature type="region of interest" description="Disordered" evidence="1">
    <location>
        <begin position="401"/>
        <end position="492"/>
    </location>
</feature>
<feature type="region of interest" description="Disordered" evidence="1">
    <location>
        <begin position="47"/>
        <end position="70"/>
    </location>
</feature>
<organism evidence="2 3">
    <name type="scientific">Megalops atlanticus</name>
    <name type="common">Tarpon</name>
    <name type="synonym">Clupea gigantea</name>
    <dbReference type="NCBI Taxonomy" id="7932"/>
    <lineage>
        <taxon>Eukaryota</taxon>
        <taxon>Metazoa</taxon>
        <taxon>Chordata</taxon>
        <taxon>Craniata</taxon>
        <taxon>Vertebrata</taxon>
        <taxon>Euteleostomi</taxon>
        <taxon>Actinopterygii</taxon>
        <taxon>Neopterygii</taxon>
        <taxon>Teleostei</taxon>
        <taxon>Elopiformes</taxon>
        <taxon>Megalopidae</taxon>
        <taxon>Megalops</taxon>
    </lineage>
</organism>
<dbReference type="AlphaFoldDB" id="A0A9D3PKV8"/>
<feature type="compositionally biased region" description="Low complexity" evidence="1">
    <location>
        <begin position="438"/>
        <end position="455"/>
    </location>
</feature>
<feature type="compositionally biased region" description="Polar residues" evidence="1">
    <location>
        <begin position="412"/>
        <end position="423"/>
    </location>
</feature>
<feature type="compositionally biased region" description="Polar residues" evidence="1">
    <location>
        <begin position="347"/>
        <end position="360"/>
    </location>
</feature>
<feature type="compositionally biased region" description="Basic and acidic residues" evidence="1">
    <location>
        <begin position="472"/>
        <end position="484"/>
    </location>
</feature>
<name>A0A9D3PKV8_MEGAT</name>
<dbReference type="EMBL" id="JAFDVH010000019">
    <property type="protein sequence ID" value="KAG7459679.1"/>
    <property type="molecule type" value="Genomic_DNA"/>
</dbReference>
<evidence type="ECO:0000256" key="1">
    <source>
        <dbReference type="SAM" id="MobiDB-lite"/>
    </source>
</evidence>
<dbReference type="Proteomes" id="UP001046870">
    <property type="component" value="Chromosome 19"/>
</dbReference>
<sequence>MGSGEVQGWQRVRRCAAVSCTVCHRSVCCVHQLSAASPGLHCLQRPPGRPDQHCVSTPRPRSQVLDAPPTGLSFQLPRPLALSSPSVGSDSVNLQGALSASRALQDSAVGTDSGGVTSPHGACGVTSASSACETQAVMGGQTAPRVSRLSENGQDTLEETVREELALVLTDREVKVLPRPEAQELSRQGGESVQTLTLPVQPLDGASELHSPRELRMSSAPLILLFREPLQLSETYGHLEALLEEDSEEGAFGLRDLADPNISGGKLATSIGGLEPQKAPTCSGPGPRIKLPRGHLELLREAVRRGTETGQRTLAIPLTAEMESVVADRADNMELSSWQAGEALLKPSTQAPSEQSQARTGQLKRSKTEDIRNSTYRRLDSLEETIRQLESALQEIAAHPSMVPTDHRHQTGPDTNPSGSVTTPALAKEKPPVPPKPSSIAPSPSKSGASPSGKPLHSAASRLKHLQQSSPEKSKMGKLREEPVKTQGQQQQ</sequence>
<feature type="compositionally biased region" description="Basic and acidic residues" evidence="1">
    <location>
        <begin position="366"/>
        <end position="376"/>
    </location>
</feature>
<evidence type="ECO:0000313" key="3">
    <source>
        <dbReference type="Proteomes" id="UP001046870"/>
    </source>
</evidence>
<gene>
    <name evidence="2" type="ORF">MATL_G00213240</name>
</gene>
<keyword evidence="3" id="KW-1185">Reference proteome</keyword>
<protein>
    <submittedName>
        <fullName evidence="2">Uncharacterized protein</fullName>
    </submittedName>
</protein>